<gene>
    <name evidence="2" type="ORF">EJ08DRAFT_692641</name>
</gene>
<keyword evidence="3" id="KW-1185">Reference proteome</keyword>
<dbReference type="Pfam" id="PF20237">
    <property type="entry name" value="DUF6594"/>
    <property type="match status" value="1"/>
</dbReference>
<name>A0A9P4P0X5_9PEZI</name>
<comment type="caution">
    <text evidence="2">The sequence shown here is derived from an EMBL/GenBank/DDBJ whole genome shotgun (WGS) entry which is preliminary data.</text>
</comment>
<dbReference type="AlphaFoldDB" id="A0A9P4P0X5"/>
<dbReference type="PANTHER" id="PTHR34502">
    <property type="entry name" value="DUF6594 DOMAIN-CONTAINING PROTEIN-RELATED"/>
    <property type="match status" value="1"/>
</dbReference>
<evidence type="ECO:0000313" key="2">
    <source>
        <dbReference type="EMBL" id="KAF2435391.1"/>
    </source>
</evidence>
<evidence type="ECO:0000259" key="1">
    <source>
        <dbReference type="Pfam" id="PF20237"/>
    </source>
</evidence>
<accession>A0A9P4P0X5</accession>
<sequence>MKGYGKIGALMGNFPESAIVKRFSDLHVQNILYLQAEIAGLELDFRRCEVENENSGDGEKQQFSLDWYTLSTTKDEREETEQWQLALLIRKKLKEYDTAVLRYSELLLLKAPKKRELSYLQD</sequence>
<dbReference type="Proteomes" id="UP000800235">
    <property type="component" value="Unassembled WGS sequence"/>
</dbReference>
<reference evidence="2" key="1">
    <citation type="journal article" date="2020" name="Stud. Mycol.">
        <title>101 Dothideomycetes genomes: a test case for predicting lifestyles and emergence of pathogens.</title>
        <authorList>
            <person name="Haridas S."/>
            <person name="Albert R."/>
            <person name="Binder M."/>
            <person name="Bloem J."/>
            <person name="Labutti K."/>
            <person name="Salamov A."/>
            <person name="Andreopoulos B."/>
            <person name="Baker S."/>
            <person name="Barry K."/>
            <person name="Bills G."/>
            <person name="Bluhm B."/>
            <person name="Cannon C."/>
            <person name="Castanera R."/>
            <person name="Culley D."/>
            <person name="Daum C."/>
            <person name="Ezra D."/>
            <person name="Gonzalez J."/>
            <person name="Henrissat B."/>
            <person name="Kuo A."/>
            <person name="Liang C."/>
            <person name="Lipzen A."/>
            <person name="Lutzoni F."/>
            <person name="Magnuson J."/>
            <person name="Mondo S."/>
            <person name="Nolan M."/>
            <person name="Ohm R."/>
            <person name="Pangilinan J."/>
            <person name="Park H.-J."/>
            <person name="Ramirez L."/>
            <person name="Alfaro M."/>
            <person name="Sun H."/>
            <person name="Tritt A."/>
            <person name="Yoshinaga Y."/>
            <person name="Zwiers L.-H."/>
            <person name="Turgeon B."/>
            <person name="Goodwin S."/>
            <person name="Spatafora J."/>
            <person name="Crous P."/>
            <person name="Grigoriev I."/>
        </authorList>
    </citation>
    <scope>NUCLEOTIDE SEQUENCE</scope>
    <source>
        <strain evidence="2">CBS 130266</strain>
    </source>
</reference>
<organism evidence="2 3">
    <name type="scientific">Tothia fuscella</name>
    <dbReference type="NCBI Taxonomy" id="1048955"/>
    <lineage>
        <taxon>Eukaryota</taxon>
        <taxon>Fungi</taxon>
        <taxon>Dikarya</taxon>
        <taxon>Ascomycota</taxon>
        <taxon>Pezizomycotina</taxon>
        <taxon>Dothideomycetes</taxon>
        <taxon>Pleosporomycetidae</taxon>
        <taxon>Venturiales</taxon>
        <taxon>Cylindrosympodiaceae</taxon>
        <taxon>Tothia</taxon>
    </lineage>
</organism>
<feature type="domain" description="DUF6594" evidence="1">
    <location>
        <begin position="4"/>
        <end position="121"/>
    </location>
</feature>
<dbReference type="InterPro" id="IPR046529">
    <property type="entry name" value="DUF6594"/>
</dbReference>
<evidence type="ECO:0000313" key="3">
    <source>
        <dbReference type="Proteomes" id="UP000800235"/>
    </source>
</evidence>
<protein>
    <recommendedName>
        <fullName evidence="1">DUF6594 domain-containing protein</fullName>
    </recommendedName>
</protein>
<dbReference type="EMBL" id="MU007013">
    <property type="protein sequence ID" value="KAF2435391.1"/>
    <property type="molecule type" value="Genomic_DNA"/>
</dbReference>
<proteinExistence type="predicted"/>
<dbReference type="OrthoDB" id="3940729at2759"/>
<dbReference type="PANTHER" id="PTHR34502:SF5">
    <property type="entry name" value="DUF6594 DOMAIN-CONTAINING PROTEIN"/>
    <property type="match status" value="1"/>
</dbReference>